<dbReference type="Gene3D" id="3.40.50.720">
    <property type="entry name" value="NAD(P)-binding Rossmann-like Domain"/>
    <property type="match status" value="1"/>
</dbReference>
<name>A0A852TW88_9ACTN</name>
<dbReference type="InterPro" id="IPR013328">
    <property type="entry name" value="6PGD_dom2"/>
</dbReference>
<dbReference type="Pfam" id="PF21761">
    <property type="entry name" value="RedAm-like_C"/>
    <property type="match status" value="1"/>
</dbReference>
<evidence type="ECO:0000259" key="4">
    <source>
        <dbReference type="Pfam" id="PF21761"/>
    </source>
</evidence>
<comment type="similarity">
    <text evidence="1">Belongs to the HIBADH-related family.</text>
</comment>
<accession>A0A852TW88</accession>
<dbReference type="RefSeq" id="WP_312863181.1">
    <property type="nucleotide sequence ID" value="NZ_BAAAYY010000015.1"/>
</dbReference>
<sequence length="296" mass="30263">MLAQADRTPVTVLGMGPMGRALAGAFIDSGHPTTVWNRSAARAQPVVAKGAAPAPSAAEAAQASPLVVVCVLDDRAALAVLDSAGDALKGRTVVNLTTDSPERAREVAAWAEQRGVDYLDGSIMTPTTTIGGPAAQVLYSGPQEVYARHRAALADIGGAAVYLGTDPGRAAAFDVALLDLFWSTMSGYVHALALARSEGIPPSTLVPFARGIVDILPEIMAELARQAEAGEYPGEDSSLVSAAAGIEHIVHAAKARGLDTGVLSAAKDLADRAIAAEHGEDSFARLVETVAQGPAA</sequence>
<dbReference type="Gene3D" id="1.10.1040.10">
    <property type="entry name" value="N-(1-d-carboxylethyl)-l-norvaline Dehydrogenase, domain 2"/>
    <property type="match status" value="1"/>
</dbReference>
<evidence type="ECO:0000259" key="3">
    <source>
        <dbReference type="Pfam" id="PF03446"/>
    </source>
</evidence>
<evidence type="ECO:0000313" key="5">
    <source>
        <dbReference type="EMBL" id="NYE47655.1"/>
    </source>
</evidence>
<dbReference type="PANTHER" id="PTHR43580">
    <property type="entry name" value="OXIDOREDUCTASE GLYR1-RELATED"/>
    <property type="match status" value="1"/>
</dbReference>
<dbReference type="InterPro" id="IPR048666">
    <property type="entry name" value="RedAm-like_C"/>
</dbReference>
<dbReference type="GO" id="GO:0016491">
    <property type="term" value="F:oxidoreductase activity"/>
    <property type="evidence" value="ECO:0007669"/>
    <property type="project" value="UniProtKB-KW"/>
</dbReference>
<dbReference type="InterPro" id="IPR051265">
    <property type="entry name" value="HIBADH-related_NP60_sf"/>
</dbReference>
<evidence type="ECO:0000313" key="6">
    <source>
        <dbReference type="Proteomes" id="UP000589036"/>
    </source>
</evidence>
<gene>
    <name evidence="5" type="ORF">HDA32_002775</name>
</gene>
<evidence type="ECO:0000256" key="2">
    <source>
        <dbReference type="ARBA" id="ARBA00023002"/>
    </source>
</evidence>
<keyword evidence="6" id="KW-1185">Reference proteome</keyword>
<feature type="domain" description="NADPH-dependent reductive aminase-like C-terminal" evidence="4">
    <location>
        <begin position="166"/>
        <end position="291"/>
    </location>
</feature>
<dbReference type="InterPro" id="IPR036291">
    <property type="entry name" value="NAD(P)-bd_dom_sf"/>
</dbReference>
<dbReference type="PANTHER" id="PTHR43580:SF2">
    <property type="entry name" value="CYTOKINE-LIKE NUCLEAR FACTOR N-PAC"/>
    <property type="match status" value="1"/>
</dbReference>
<proteinExistence type="inferred from homology"/>
<dbReference type="Proteomes" id="UP000589036">
    <property type="component" value="Unassembled WGS sequence"/>
</dbReference>
<dbReference type="InterPro" id="IPR015815">
    <property type="entry name" value="HIBADH-related"/>
</dbReference>
<reference evidence="5 6" key="1">
    <citation type="submission" date="2020-07" db="EMBL/GenBank/DDBJ databases">
        <title>Sequencing the genomes of 1000 actinobacteria strains.</title>
        <authorList>
            <person name="Klenk H.-P."/>
        </authorList>
    </citation>
    <scope>NUCLEOTIDE SEQUENCE [LARGE SCALE GENOMIC DNA]</scope>
    <source>
        <strain evidence="5 6">CXB654</strain>
    </source>
</reference>
<dbReference type="Pfam" id="PF03446">
    <property type="entry name" value="NAD_binding_2"/>
    <property type="match status" value="1"/>
</dbReference>
<dbReference type="SMR" id="A0A852TW88"/>
<dbReference type="AlphaFoldDB" id="A0A852TW88"/>
<dbReference type="GO" id="GO:0050661">
    <property type="term" value="F:NADP binding"/>
    <property type="evidence" value="ECO:0007669"/>
    <property type="project" value="InterPro"/>
</dbReference>
<dbReference type="EMBL" id="JACCCC010000001">
    <property type="protein sequence ID" value="NYE47655.1"/>
    <property type="molecule type" value="Genomic_DNA"/>
</dbReference>
<protein>
    <submittedName>
        <fullName evidence="5">3-hydroxyisobutyrate dehydrogenase-like beta-hydroxyacid dehydrogenase</fullName>
    </submittedName>
</protein>
<organism evidence="5 6">
    <name type="scientific">Spinactinospora alkalitolerans</name>
    <dbReference type="NCBI Taxonomy" id="687207"/>
    <lineage>
        <taxon>Bacteria</taxon>
        <taxon>Bacillati</taxon>
        <taxon>Actinomycetota</taxon>
        <taxon>Actinomycetes</taxon>
        <taxon>Streptosporangiales</taxon>
        <taxon>Nocardiopsidaceae</taxon>
        <taxon>Spinactinospora</taxon>
    </lineage>
</organism>
<keyword evidence="2" id="KW-0560">Oxidoreductase</keyword>
<evidence type="ECO:0000256" key="1">
    <source>
        <dbReference type="ARBA" id="ARBA00009080"/>
    </source>
</evidence>
<comment type="caution">
    <text evidence="5">The sequence shown here is derived from an EMBL/GenBank/DDBJ whole genome shotgun (WGS) entry which is preliminary data.</text>
</comment>
<dbReference type="InterPro" id="IPR006115">
    <property type="entry name" value="6PGDH_NADP-bd"/>
</dbReference>
<dbReference type="PIRSF" id="PIRSF000103">
    <property type="entry name" value="HIBADH"/>
    <property type="match status" value="1"/>
</dbReference>
<feature type="domain" description="6-phosphogluconate dehydrogenase NADP-binding" evidence="3">
    <location>
        <begin position="10"/>
        <end position="164"/>
    </location>
</feature>
<dbReference type="SUPFAM" id="SSF51735">
    <property type="entry name" value="NAD(P)-binding Rossmann-fold domains"/>
    <property type="match status" value="1"/>
</dbReference>